<dbReference type="InterPro" id="IPR012902">
    <property type="entry name" value="N_methyl_site"/>
</dbReference>
<organism evidence="2 3">
    <name type="scientific">Caulifigura coniformis</name>
    <dbReference type="NCBI Taxonomy" id="2527983"/>
    <lineage>
        <taxon>Bacteria</taxon>
        <taxon>Pseudomonadati</taxon>
        <taxon>Planctomycetota</taxon>
        <taxon>Planctomycetia</taxon>
        <taxon>Planctomycetales</taxon>
        <taxon>Planctomycetaceae</taxon>
        <taxon>Caulifigura</taxon>
    </lineage>
</organism>
<evidence type="ECO:0000313" key="2">
    <source>
        <dbReference type="EMBL" id="QDT55608.1"/>
    </source>
</evidence>
<dbReference type="PROSITE" id="PS00409">
    <property type="entry name" value="PROKAR_NTER_METHYL"/>
    <property type="match status" value="1"/>
</dbReference>
<gene>
    <name evidence="2" type="ORF">Pan44_36540</name>
</gene>
<dbReference type="Pfam" id="PF07963">
    <property type="entry name" value="N_methyl"/>
    <property type="match status" value="1"/>
</dbReference>
<evidence type="ECO:0000256" key="1">
    <source>
        <dbReference type="SAM" id="Phobius"/>
    </source>
</evidence>
<dbReference type="InterPro" id="IPR045584">
    <property type="entry name" value="Pilin-like"/>
</dbReference>
<dbReference type="OrthoDB" id="209692at2"/>
<evidence type="ECO:0000313" key="3">
    <source>
        <dbReference type="Proteomes" id="UP000315700"/>
    </source>
</evidence>
<dbReference type="EMBL" id="CP036271">
    <property type="protein sequence ID" value="QDT55608.1"/>
    <property type="molecule type" value="Genomic_DNA"/>
</dbReference>
<dbReference type="Proteomes" id="UP000315700">
    <property type="component" value="Chromosome"/>
</dbReference>
<dbReference type="InParanoid" id="A0A517SHJ6"/>
<keyword evidence="1" id="KW-0472">Membrane</keyword>
<name>A0A517SHJ6_9PLAN</name>
<keyword evidence="1" id="KW-0812">Transmembrane</keyword>
<evidence type="ECO:0008006" key="4">
    <source>
        <dbReference type="Google" id="ProtNLM"/>
    </source>
</evidence>
<protein>
    <recommendedName>
        <fullName evidence="4">Prepilin-type N-terminal cleavage/methylation domain-containing protein</fullName>
    </recommendedName>
</protein>
<keyword evidence="1" id="KW-1133">Transmembrane helix</keyword>
<dbReference type="Gene3D" id="3.30.700.10">
    <property type="entry name" value="Glycoprotein, Type 4 Pilin"/>
    <property type="match status" value="1"/>
</dbReference>
<proteinExistence type="predicted"/>
<sequence>MISRLPRGRASRQGFTLVEMLVALGIFVILATITLGAFRGVSKDDQISAAAQTVKGWLEHARSRAIKTKSAYGIRFVPDANAGRYCSTVSYIAAGAMDESNLDATTGADLKWITVAYLPSGLTGRLIPGGAAIEAWRGFVDSGALPAVSGGNPLGLRIEVPKDSGHWFALQDVESDGATPPVFRIVVGSGARSMLTNLIDQRVEYRLELGPTAQSEAAPALPRGVVIDFDASQLPDNWRPGFATAETPYPSSGLDLMFSPNGALMGRGAGAGGVLHLCLSTREDAEAIRINFQSSTPPHPQWVTSPTVPTYPFILADPKTAQKLVSVFLGSGRIGTASVNTLLGDTNNVFQNELVDGDDARLYAVRGRESK</sequence>
<keyword evidence="3" id="KW-1185">Reference proteome</keyword>
<dbReference type="AlphaFoldDB" id="A0A517SHJ6"/>
<dbReference type="KEGG" id="ccos:Pan44_36540"/>
<feature type="transmembrane region" description="Helical" evidence="1">
    <location>
        <begin position="21"/>
        <end position="38"/>
    </location>
</feature>
<accession>A0A517SHJ6</accession>
<dbReference type="SUPFAM" id="SSF54523">
    <property type="entry name" value="Pili subunits"/>
    <property type="match status" value="1"/>
</dbReference>
<dbReference type="NCBIfam" id="TIGR02532">
    <property type="entry name" value="IV_pilin_GFxxxE"/>
    <property type="match status" value="1"/>
</dbReference>
<reference evidence="2 3" key="1">
    <citation type="submission" date="2019-02" db="EMBL/GenBank/DDBJ databases">
        <title>Deep-cultivation of Planctomycetes and their phenomic and genomic characterization uncovers novel biology.</title>
        <authorList>
            <person name="Wiegand S."/>
            <person name="Jogler M."/>
            <person name="Boedeker C."/>
            <person name="Pinto D."/>
            <person name="Vollmers J."/>
            <person name="Rivas-Marin E."/>
            <person name="Kohn T."/>
            <person name="Peeters S.H."/>
            <person name="Heuer A."/>
            <person name="Rast P."/>
            <person name="Oberbeckmann S."/>
            <person name="Bunk B."/>
            <person name="Jeske O."/>
            <person name="Meyerdierks A."/>
            <person name="Storesund J.E."/>
            <person name="Kallscheuer N."/>
            <person name="Luecker S."/>
            <person name="Lage O.M."/>
            <person name="Pohl T."/>
            <person name="Merkel B.J."/>
            <person name="Hornburger P."/>
            <person name="Mueller R.-W."/>
            <person name="Bruemmer F."/>
            <person name="Labrenz M."/>
            <person name="Spormann A.M."/>
            <person name="Op den Camp H."/>
            <person name="Overmann J."/>
            <person name="Amann R."/>
            <person name="Jetten M.S.M."/>
            <person name="Mascher T."/>
            <person name="Medema M.H."/>
            <person name="Devos D.P."/>
            <person name="Kaster A.-K."/>
            <person name="Ovreas L."/>
            <person name="Rohde M."/>
            <person name="Galperin M.Y."/>
            <person name="Jogler C."/>
        </authorList>
    </citation>
    <scope>NUCLEOTIDE SEQUENCE [LARGE SCALE GENOMIC DNA]</scope>
    <source>
        <strain evidence="2 3">Pan44</strain>
    </source>
</reference>
<dbReference type="RefSeq" id="WP_145031567.1">
    <property type="nucleotide sequence ID" value="NZ_CP036271.1"/>
</dbReference>